<dbReference type="Proteomes" id="UP001163739">
    <property type="component" value="Chromosome"/>
</dbReference>
<dbReference type="InterPro" id="IPR046524">
    <property type="entry name" value="DUF6701"/>
</dbReference>
<feature type="signal peptide" evidence="1">
    <location>
        <begin position="1"/>
        <end position="20"/>
    </location>
</feature>
<dbReference type="RefSeq" id="WP_265049550.1">
    <property type="nucleotide sequence ID" value="NZ_CP100390.1"/>
</dbReference>
<feature type="chain" id="PRO_5046958731" evidence="1">
    <location>
        <begin position="21"/>
        <end position="1419"/>
    </location>
</feature>
<dbReference type="Pfam" id="PF13385">
    <property type="entry name" value="Laminin_G_3"/>
    <property type="match status" value="1"/>
</dbReference>
<dbReference type="Pfam" id="PF20419">
    <property type="entry name" value="DUF6701"/>
    <property type="match status" value="1"/>
</dbReference>
<keyword evidence="1" id="KW-0732">Signal</keyword>
<proteinExistence type="predicted"/>
<reference evidence="3" key="1">
    <citation type="submission" date="2022-06" db="EMBL/GenBank/DDBJ databases">
        <title>Alkalimarinus sp. nov., isolated from gut of a Alitta virens.</title>
        <authorList>
            <person name="Yang A.I."/>
            <person name="Shin N.-R."/>
        </authorList>
    </citation>
    <scope>NUCLEOTIDE SEQUENCE</scope>
    <source>
        <strain evidence="3">A2M4</strain>
    </source>
</reference>
<dbReference type="SUPFAM" id="SSF49899">
    <property type="entry name" value="Concanavalin A-like lectins/glucanases"/>
    <property type="match status" value="1"/>
</dbReference>
<organism evidence="3 4">
    <name type="scientific">Alkalimarinus alittae</name>
    <dbReference type="NCBI Taxonomy" id="2961619"/>
    <lineage>
        <taxon>Bacteria</taxon>
        <taxon>Pseudomonadati</taxon>
        <taxon>Pseudomonadota</taxon>
        <taxon>Gammaproteobacteria</taxon>
        <taxon>Alteromonadales</taxon>
        <taxon>Alteromonadaceae</taxon>
        <taxon>Alkalimarinus</taxon>
    </lineage>
</organism>
<dbReference type="EMBL" id="CP100390">
    <property type="protein sequence ID" value="UZE98080.1"/>
    <property type="molecule type" value="Genomic_DNA"/>
</dbReference>
<evidence type="ECO:0000259" key="2">
    <source>
        <dbReference type="PROSITE" id="PS51820"/>
    </source>
</evidence>
<keyword evidence="4" id="KW-1185">Reference proteome</keyword>
<evidence type="ECO:0000256" key="1">
    <source>
        <dbReference type="SAM" id="SignalP"/>
    </source>
</evidence>
<protein>
    <submittedName>
        <fullName evidence="3">PA14 domain-containing protein</fullName>
    </submittedName>
</protein>
<dbReference type="SMART" id="SM00758">
    <property type="entry name" value="PA14"/>
    <property type="match status" value="1"/>
</dbReference>
<feature type="domain" description="PA14" evidence="2">
    <location>
        <begin position="308"/>
        <end position="463"/>
    </location>
</feature>
<dbReference type="InterPro" id="IPR011658">
    <property type="entry name" value="PA14_dom"/>
</dbReference>
<dbReference type="Gene3D" id="2.60.120.380">
    <property type="match status" value="1"/>
</dbReference>
<dbReference type="Pfam" id="PF07691">
    <property type="entry name" value="PA14"/>
    <property type="match status" value="1"/>
</dbReference>
<dbReference type="SUPFAM" id="SSF56988">
    <property type="entry name" value="Anthrax protective antigen"/>
    <property type="match status" value="1"/>
</dbReference>
<evidence type="ECO:0000313" key="3">
    <source>
        <dbReference type="EMBL" id="UZE98080.1"/>
    </source>
</evidence>
<dbReference type="Gene3D" id="2.60.120.200">
    <property type="match status" value="1"/>
</dbReference>
<sequence length="1419" mass="149525">MFSRVVAFICVLVFSANVSAAISFISSVSDKGNDEKAALVVPAVTVGDVLLVQVAIRDRSGSDGVTAPAGWTQIGSQIADGSVLQSLYYRVATAGDVGVSYEWDFDQSGNRRYILGMSVFRGVDTANPIGSESSQIGMSGTAVTAPSVVTAGANSMLVGLYTLEAGNQSFTPASGMLEAYDVEEHNNNGITAMAAYAVQASAGATGDKVAIASKSNDDAIGHLVALNEGATLPSVSTVGGSCGTDNLIVVQYASTVSDDALNVSNYTLTSGNITGITRQDGSTVVLATDGLMGGQAYTLSVQGIANTVSFDGLMGHYYDQRNSSGSKVGYPGGEFTGQQFLRLDSQVNFSWNTATPTVFPNVSGNDERFSIRWTGYISPTTAGNYEFRLYSDDGARLSLDGTQIVNDWSLHSPRYSSVSASQALSVGQTYEVQMEHFEQTGQAFAQLEWRRDGGSWENIPTANLTTCAIPATPPLPPSVLEFRMDETSWNGTTGEVIDSSGNNNNATAINSLTTTNAGHLCRAGDFDGVNDYIETNDIYTSLSGTSSMSFWIKTTQTGDDIGWRAPGVTGIEQAGGSDDIFWGWLDASGRIGLSVANDFTTKSTQRVNDNAYHHVVLTRDAATGAYKIYIDGVLDKSGTLATGIIGNSFSSIGRIEDTGGTPEYFEGSLDELKIFDSVLSDTDVTTLFNETRVCPPTSCTLGSFAITQPAYGLACPNARAPINIKAMCDDGVTVKDDYAGTIDLLSNQNSQSEFYLASSGGSSITDIALTGSENGEVDVYLFHKNEYPSLKVTAEDTSLSVSTEATNGTDFRTFGFRVDRPVNFDFVCGNSKAFTITAIGQDTSLGGACNTLTGFDGTKSLKAWADVNIDPLTLGVKNTGLPKRILLNGSAVAVTKPSSSNMTVDFSAGIATISVEYEDVGEVIDVNVEHDDFPYDGTVSEITSTLTGALGSFIVSPEKVIIEVDSADAACASNLATCSKFVRANEPFAMTSKALCIGTPELVAKSYRGTVALTSDLKAPSGGTPAAPAVNEIIFDGAPSGGEEKISDQQIGEVGVFTITATPPAYFGVPVAVASVESANIGRFYPASFDVSMTSADFNLSCNSSFTYMGQPFGYLTPPEVTIKALSYTGDLTQNYEGDFWKLGTSLNQGSSCTGADSGFCYTDNVAGAALFSAPTASQSYGSILNANGLITLTMHPLLSDEFNYQRPISGALVSPFDADVRLNIKLIDSDDVEGGAELANIGFSGDPDAATAGAPMNTTVNEYLKYGRWVLENAFGPETNPLKIPMSAEFYDGTRFVVNTADNCTTFNAPDMRVTPSLNNSGTTSASGSGVAVSGLAALSDQISLSAPGDGKDGFAELCIDVQNWLKFDWNGDGLDESQVCDTSASPTMGDNDNPMSTATFGRYRGHDRIIYWRELSN</sequence>
<dbReference type="PROSITE" id="PS51820">
    <property type="entry name" value="PA14"/>
    <property type="match status" value="1"/>
</dbReference>
<dbReference type="InterPro" id="IPR013320">
    <property type="entry name" value="ConA-like_dom_sf"/>
</dbReference>
<evidence type="ECO:0000313" key="4">
    <source>
        <dbReference type="Proteomes" id="UP001163739"/>
    </source>
</evidence>
<dbReference type="InterPro" id="IPR037524">
    <property type="entry name" value="PA14/GLEYA"/>
</dbReference>
<gene>
    <name evidence="3" type="ORF">NKI27_17220</name>
</gene>
<accession>A0ABY6N7R4</accession>
<name>A0ABY6N7R4_9ALTE</name>